<dbReference type="Proteomes" id="UP001162501">
    <property type="component" value="Unassembled WGS sequence"/>
</dbReference>
<evidence type="ECO:0000313" key="2">
    <source>
        <dbReference type="Proteomes" id="UP001162501"/>
    </source>
</evidence>
<evidence type="ECO:0000313" key="1">
    <source>
        <dbReference type="EMBL" id="CAM9165556.1"/>
    </source>
</evidence>
<accession>A0ACB1KFH3</accession>
<comment type="caution">
    <text evidence="1">The sequence shown here is derived from an EMBL/GenBank/DDBJ whole genome shotgun (WGS) entry which is preliminary data.</text>
</comment>
<dbReference type="EMBL" id="CATOBB020000475">
    <property type="protein sequence ID" value="CAM9165556.1"/>
    <property type="molecule type" value="Genomic_DNA"/>
</dbReference>
<name>A0ACB1KFH3_RANTA</name>
<proteinExistence type="predicted"/>
<feature type="non-terminal residue" evidence="1">
    <location>
        <position position="1"/>
    </location>
</feature>
<reference evidence="1" key="1">
    <citation type="submission" date="2025-03" db="EMBL/GenBank/DDBJ databases">
        <authorList>
            <consortium name="ELIXIR-Norway"/>
            <consortium name="Elixir Norway"/>
        </authorList>
    </citation>
    <scope>NUCLEOTIDE SEQUENCE</scope>
</reference>
<feature type="non-terminal residue" evidence="1">
    <location>
        <position position="96"/>
    </location>
</feature>
<protein>
    <submittedName>
        <fullName evidence="1">Uncharacterized protein</fullName>
    </submittedName>
</protein>
<gene>
    <name evidence="1" type="ORF">MRATA1EN22A_LOCUS29302</name>
</gene>
<sequence length="96" mass="9251">GSGSGSCGGSGGSSGGSRREGFCPRHGPTVKPGRVPPPRAAEAREARKAAPRRDRAVEAAGPRASGDAAKAKAKAKPTADPAAAASPPRAAPGSQG</sequence>
<organism evidence="1 2">
    <name type="scientific">Rangifer tarandus platyrhynchus</name>
    <name type="common">Svalbard reindeer</name>
    <dbReference type="NCBI Taxonomy" id="3082113"/>
    <lineage>
        <taxon>Eukaryota</taxon>
        <taxon>Metazoa</taxon>
        <taxon>Chordata</taxon>
        <taxon>Craniata</taxon>
        <taxon>Vertebrata</taxon>
        <taxon>Euteleostomi</taxon>
        <taxon>Mammalia</taxon>
        <taxon>Eutheria</taxon>
        <taxon>Laurasiatheria</taxon>
        <taxon>Artiodactyla</taxon>
        <taxon>Ruminantia</taxon>
        <taxon>Pecora</taxon>
        <taxon>Cervidae</taxon>
        <taxon>Odocoileinae</taxon>
        <taxon>Rangifer</taxon>
    </lineage>
</organism>